<gene>
    <name evidence="1" type="ORF">WOLCODRAFT_139536</name>
</gene>
<sequence length="58" mass="6191">MDYGEATASSLDVASAKPNQLTSSTVLSVSGLMLGLQNIRTYGLENVHKRRASPGWPN</sequence>
<keyword evidence="2" id="KW-1185">Reference proteome</keyword>
<evidence type="ECO:0000313" key="2">
    <source>
        <dbReference type="Proteomes" id="UP000218811"/>
    </source>
</evidence>
<protein>
    <submittedName>
        <fullName evidence="1">Uncharacterized protein</fullName>
    </submittedName>
</protein>
<organism evidence="1 2">
    <name type="scientific">Wolfiporia cocos (strain MD-104)</name>
    <name type="common">Brown rot fungus</name>
    <dbReference type="NCBI Taxonomy" id="742152"/>
    <lineage>
        <taxon>Eukaryota</taxon>
        <taxon>Fungi</taxon>
        <taxon>Dikarya</taxon>
        <taxon>Basidiomycota</taxon>
        <taxon>Agaricomycotina</taxon>
        <taxon>Agaricomycetes</taxon>
        <taxon>Polyporales</taxon>
        <taxon>Phaeolaceae</taxon>
        <taxon>Wolfiporia</taxon>
    </lineage>
</organism>
<dbReference type="EMBL" id="KB467832">
    <property type="protein sequence ID" value="PCH34709.1"/>
    <property type="molecule type" value="Genomic_DNA"/>
</dbReference>
<name>A0A2H3J7J9_WOLCO</name>
<dbReference type="Proteomes" id="UP000218811">
    <property type="component" value="Unassembled WGS sequence"/>
</dbReference>
<accession>A0A2H3J7J9</accession>
<dbReference type="AlphaFoldDB" id="A0A2H3J7J9"/>
<proteinExistence type="predicted"/>
<evidence type="ECO:0000313" key="1">
    <source>
        <dbReference type="EMBL" id="PCH34709.1"/>
    </source>
</evidence>
<reference evidence="1 2" key="1">
    <citation type="journal article" date="2012" name="Science">
        <title>The Paleozoic origin of enzymatic lignin decomposition reconstructed from 31 fungal genomes.</title>
        <authorList>
            <person name="Floudas D."/>
            <person name="Binder M."/>
            <person name="Riley R."/>
            <person name="Barry K."/>
            <person name="Blanchette R.A."/>
            <person name="Henrissat B."/>
            <person name="Martinez A.T."/>
            <person name="Otillar R."/>
            <person name="Spatafora J.W."/>
            <person name="Yadav J.S."/>
            <person name="Aerts A."/>
            <person name="Benoit I."/>
            <person name="Boyd A."/>
            <person name="Carlson A."/>
            <person name="Copeland A."/>
            <person name="Coutinho P.M."/>
            <person name="de Vries R.P."/>
            <person name="Ferreira P."/>
            <person name="Findley K."/>
            <person name="Foster B."/>
            <person name="Gaskell J."/>
            <person name="Glotzer D."/>
            <person name="Gorecki P."/>
            <person name="Heitman J."/>
            <person name="Hesse C."/>
            <person name="Hori C."/>
            <person name="Igarashi K."/>
            <person name="Jurgens J.A."/>
            <person name="Kallen N."/>
            <person name="Kersten P."/>
            <person name="Kohler A."/>
            <person name="Kuees U."/>
            <person name="Kumar T.K.A."/>
            <person name="Kuo A."/>
            <person name="LaButti K."/>
            <person name="Larrondo L.F."/>
            <person name="Lindquist E."/>
            <person name="Ling A."/>
            <person name="Lombard V."/>
            <person name="Lucas S."/>
            <person name="Lundell T."/>
            <person name="Martin R."/>
            <person name="McLaughlin D.J."/>
            <person name="Morgenstern I."/>
            <person name="Morin E."/>
            <person name="Murat C."/>
            <person name="Nagy L.G."/>
            <person name="Nolan M."/>
            <person name="Ohm R.A."/>
            <person name="Patyshakuliyeva A."/>
            <person name="Rokas A."/>
            <person name="Ruiz-Duenas F.J."/>
            <person name="Sabat G."/>
            <person name="Salamov A."/>
            <person name="Samejima M."/>
            <person name="Schmutz J."/>
            <person name="Slot J.C."/>
            <person name="St John F."/>
            <person name="Stenlid J."/>
            <person name="Sun H."/>
            <person name="Sun S."/>
            <person name="Syed K."/>
            <person name="Tsang A."/>
            <person name="Wiebenga A."/>
            <person name="Young D."/>
            <person name="Pisabarro A."/>
            <person name="Eastwood D.C."/>
            <person name="Martin F."/>
            <person name="Cullen D."/>
            <person name="Grigoriev I.V."/>
            <person name="Hibbett D.S."/>
        </authorList>
    </citation>
    <scope>NUCLEOTIDE SEQUENCE [LARGE SCALE GENOMIC DNA]</scope>
    <source>
        <strain evidence="1 2">MD-104</strain>
    </source>
</reference>